<dbReference type="PANTHER" id="PTHR43689">
    <property type="entry name" value="HYDROLASE"/>
    <property type="match status" value="1"/>
</dbReference>
<dbReference type="PANTHER" id="PTHR43689:SF8">
    <property type="entry name" value="ALPHA_BETA-HYDROLASES SUPERFAMILY PROTEIN"/>
    <property type="match status" value="1"/>
</dbReference>
<keyword evidence="3" id="KW-1185">Reference proteome</keyword>
<sequence>MDRIYLFHGFMGTAQSHFAQQISIWQDAFEVIPMDLPGHGSNPLDAPRPYFSSALSWIMDVIAVHGRGHLVGLSLGASLAIHVAVKNPGLCQSIVLTGYSPFIPDELEPLMRQQYEQFQRIERENPQVVHEFLTLHGTRWKNTLMAVLDDMTFHYPRVDDQAVKNLRVPTLVLNGSQEAYERHAASYLADIGNPLLQVGLIPGAGHVANRQKPAIYNTVVQDFWASLPVMD</sequence>
<dbReference type="Pfam" id="PF12697">
    <property type="entry name" value="Abhydrolase_6"/>
    <property type="match status" value="1"/>
</dbReference>
<dbReference type="AlphaFoldDB" id="A0A1W1WAL2"/>
<dbReference type="EMBL" id="FWWY01000001">
    <property type="protein sequence ID" value="SMC03285.1"/>
    <property type="molecule type" value="Genomic_DNA"/>
</dbReference>
<dbReference type="SUPFAM" id="SSF53474">
    <property type="entry name" value="alpha/beta-Hydrolases"/>
    <property type="match status" value="1"/>
</dbReference>
<reference evidence="3" key="1">
    <citation type="submission" date="2017-04" db="EMBL/GenBank/DDBJ databases">
        <authorList>
            <person name="Varghese N."/>
            <person name="Submissions S."/>
        </authorList>
    </citation>
    <scope>NUCLEOTIDE SEQUENCE [LARGE SCALE GENOMIC DNA]</scope>
    <source>
        <strain evidence="3">DSM 9293</strain>
    </source>
</reference>
<dbReference type="RefSeq" id="WP_020374264.1">
    <property type="nucleotide sequence ID" value="NZ_FWWY01000001.1"/>
</dbReference>
<dbReference type="Proteomes" id="UP000192660">
    <property type="component" value="Unassembled WGS sequence"/>
</dbReference>
<dbReference type="STRING" id="28034.BFX07_00255"/>
<dbReference type="Gene3D" id="3.40.50.1820">
    <property type="entry name" value="alpha/beta hydrolase"/>
    <property type="match status" value="1"/>
</dbReference>
<evidence type="ECO:0000313" key="2">
    <source>
        <dbReference type="EMBL" id="SMC03285.1"/>
    </source>
</evidence>
<protein>
    <submittedName>
        <fullName evidence="2">Pimeloyl-ACP methyl ester carboxylesterase</fullName>
    </submittedName>
</protein>
<dbReference type="InterPro" id="IPR029058">
    <property type="entry name" value="AB_hydrolase_fold"/>
</dbReference>
<dbReference type="InterPro" id="IPR000073">
    <property type="entry name" value="AB_hydrolase_1"/>
</dbReference>
<feature type="domain" description="AB hydrolase-1" evidence="1">
    <location>
        <begin position="5"/>
        <end position="213"/>
    </location>
</feature>
<organism evidence="2 3">
    <name type="scientific">Sulfobacillus thermosulfidooxidans (strain DSM 9293 / VKM B-1269 / AT-1)</name>
    <dbReference type="NCBI Taxonomy" id="929705"/>
    <lineage>
        <taxon>Bacteria</taxon>
        <taxon>Bacillati</taxon>
        <taxon>Bacillota</taxon>
        <taxon>Clostridia</taxon>
        <taxon>Eubacteriales</taxon>
        <taxon>Clostridiales Family XVII. Incertae Sedis</taxon>
        <taxon>Sulfobacillus</taxon>
    </lineage>
</organism>
<gene>
    <name evidence="2" type="ORF">SAMN00768000_1006</name>
</gene>
<dbReference type="OrthoDB" id="9775557at2"/>
<accession>A0A1W1WAL2</accession>
<name>A0A1W1WAL2_SULTA</name>
<proteinExistence type="predicted"/>
<evidence type="ECO:0000313" key="3">
    <source>
        <dbReference type="Proteomes" id="UP000192660"/>
    </source>
</evidence>
<evidence type="ECO:0000259" key="1">
    <source>
        <dbReference type="Pfam" id="PF12697"/>
    </source>
</evidence>